<keyword evidence="3" id="KW-1185">Reference proteome</keyword>
<keyword evidence="1" id="KW-0812">Transmembrane</keyword>
<dbReference type="PRINTS" id="PR00453">
    <property type="entry name" value="VWFADOMAIN"/>
</dbReference>
<feature type="domain" description="VWFA" evidence="2">
    <location>
        <begin position="133"/>
        <end position="275"/>
    </location>
</feature>
<protein>
    <submittedName>
        <fullName evidence="4">Integrin alpha-L-like isoform X2</fullName>
    </submittedName>
</protein>
<gene>
    <name evidence="4" type="primary">LOC116219858</name>
</gene>
<keyword evidence="1" id="KW-1133">Transmembrane helix</keyword>
<dbReference type="Pfam" id="PF00092">
    <property type="entry name" value="VWA"/>
    <property type="match status" value="1"/>
</dbReference>
<evidence type="ECO:0000313" key="4">
    <source>
        <dbReference type="RefSeq" id="XP_031419745.1"/>
    </source>
</evidence>
<dbReference type="SUPFAM" id="SSF53300">
    <property type="entry name" value="vWA-like"/>
    <property type="match status" value="1"/>
</dbReference>
<organism evidence="3 4">
    <name type="scientific">Clupea harengus</name>
    <name type="common">Atlantic herring</name>
    <dbReference type="NCBI Taxonomy" id="7950"/>
    <lineage>
        <taxon>Eukaryota</taxon>
        <taxon>Metazoa</taxon>
        <taxon>Chordata</taxon>
        <taxon>Craniata</taxon>
        <taxon>Vertebrata</taxon>
        <taxon>Euteleostomi</taxon>
        <taxon>Actinopterygii</taxon>
        <taxon>Neopterygii</taxon>
        <taxon>Teleostei</taxon>
        <taxon>Clupei</taxon>
        <taxon>Clupeiformes</taxon>
        <taxon>Clupeoidei</taxon>
        <taxon>Clupeidae</taxon>
        <taxon>Clupea</taxon>
    </lineage>
</organism>
<name>A0A6P8F7B6_CLUHA</name>
<reference evidence="4" key="1">
    <citation type="submission" date="2025-08" db="UniProtKB">
        <authorList>
            <consortium name="RefSeq"/>
        </authorList>
    </citation>
    <scope>IDENTIFICATION</scope>
</reference>
<keyword evidence="1" id="KW-0472">Membrane</keyword>
<dbReference type="GO" id="GO:0030020">
    <property type="term" value="F:extracellular matrix structural constituent conferring tensile strength"/>
    <property type="evidence" value="ECO:0007669"/>
    <property type="project" value="TreeGrafter"/>
</dbReference>
<dbReference type="SMART" id="SM00327">
    <property type="entry name" value="VWA"/>
    <property type="match status" value="1"/>
</dbReference>
<dbReference type="AlphaFoldDB" id="A0A6P8F7B6"/>
<dbReference type="InterPro" id="IPR036465">
    <property type="entry name" value="vWFA_dom_sf"/>
</dbReference>
<sequence>MKTEALHKTLEEAHWNSVGSVRPLSVNPVVRAFRRMAVLRSLHLVVLWAAVSYSMAFNIDVAGPKIYTGSGPGYKSLHFQSGTEKGSVFRVPLQRNGNGGVFICDDTNPDCKSVPLPSAAEANSKERAKQKVDLVFLFDGSMSMNDEDFVKSKEFIKTIMKSMSNTSIQFAAVQFSKVSRTVFTFKDYQDNKAFKKLDDEEHMKSLTHTHGAMHYALNNLFDESESGRHPDATKVVVIITDGNPSDPARVKVNGTSKNIVEIYEDRHIMRFVIGVCIEYLFQLSVWFTQ</sequence>
<dbReference type="Proteomes" id="UP000515152">
    <property type="component" value="Chromosome 26"/>
</dbReference>
<feature type="transmembrane region" description="Helical" evidence="1">
    <location>
        <begin position="37"/>
        <end position="56"/>
    </location>
</feature>
<evidence type="ECO:0000259" key="2">
    <source>
        <dbReference type="PROSITE" id="PS50234"/>
    </source>
</evidence>
<dbReference type="Gene3D" id="3.40.50.410">
    <property type="entry name" value="von Willebrand factor, type A domain"/>
    <property type="match status" value="1"/>
</dbReference>
<dbReference type="PANTHER" id="PTHR22588">
    <property type="entry name" value="VWFA DOMAIN-CONTAINING PROTEIN"/>
    <property type="match status" value="1"/>
</dbReference>
<evidence type="ECO:0000313" key="3">
    <source>
        <dbReference type="Proteomes" id="UP000515152"/>
    </source>
</evidence>
<dbReference type="OrthoDB" id="5317514at2759"/>
<dbReference type="PROSITE" id="PS50234">
    <property type="entry name" value="VWFA"/>
    <property type="match status" value="1"/>
</dbReference>
<dbReference type="RefSeq" id="XP_031419745.1">
    <property type="nucleotide sequence ID" value="XM_031563885.1"/>
</dbReference>
<dbReference type="GeneID" id="116219858"/>
<dbReference type="PANTHER" id="PTHR22588:SF5">
    <property type="entry name" value="COLLAGEN ALPHA-6(VI) CHAIN"/>
    <property type="match status" value="1"/>
</dbReference>
<accession>A0A6P8F7B6</accession>
<dbReference type="InterPro" id="IPR002035">
    <property type="entry name" value="VWF_A"/>
</dbReference>
<evidence type="ECO:0000256" key="1">
    <source>
        <dbReference type="SAM" id="Phobius"/>
    </source>
</evidence>
<proteinExistence type="predicted"/>
<dbReference type="InterPro" id="IPR052229">
    <property type="entry name" value="Collagen-VI/PIF"/>
</dbReference>